<proteinExistence type="inferred from homology"/>
<dbReference type="InterPro" id="IPR006062">
    <property type="entry name" value="His_biosynth"/>
</dbReference>
<organism evidence="6 7">
    <name type="scientific">Blastopirellula marina</name>
    <dbReference type="NCBI Taxonomy" id="124"/>
    <lineage>
        <taxon>Bacteria</taxon>
        <taxon>Pseudomonadati</taxon>
        <taxon>Planctomycetota</taxon>
        <taxon>Planctomycetia</taxon>
        <taxon>Pirellulales</taxon>
        <taxon>Pirellulaceae</taxon>
        <taxon>Blastopirellula</taxon>
    </lineage>
</organism>
<gene>
    <name evidence="6" type="ORF">C5Y93_26025</name>
</gene>
<dbReference type="GO" id="GO:0003949">
    <property type="term" value="F:1-(5-phosphoribosyl)-5-[(5-phosphoribosylamino)methylideneamino]imidazole-4-carboxamide isomerase activity"/>
    <property type="evidence" value="ECO:0007669"/>
    <property type="project" value="InterPro"/>
</dbReference>
<evidence type="ECO:0000313" key="7">
    <source>
        <dbReference type="Proteomes" id="UP000237819"/>
    </source>
</evidence>
<sequence>MLISRLNLPSEISSAVLPVIDLKEGVVVRGVGGVRNRYRPIRSRLCDGAEPGEVAAALKREFSFVDIYVADLDAIQGSRPQQEAWREIAAAGLRLHLDAGLASLDDCRLAAERLGRENVASLVVGLETLQRWEDLREIAAEFGDAATFSLDLRHGRPLKIVGGTLRPEEIAEKAYQCGIRRIVLLDLAHVGQGRGTGTEGLCRDLSAQFPAVEWITGGGIRSLEEVAGQLAMGACRILVCSALHQDEKIFISQLQ</sequence>
<name>A0A2S8GFC3_9BACT</name>
<comment type="caution">
    <text evidence="6">The sequence shown here is derived from an EMBL/GenBank/DDBJ whole genome shotgun (WGS) entry which is preliminary data.</text>
</comment>
<evidence type="ECO:0000256" key="5">
    <source>
        <dbReference type="RuleBase" id="RU003657"/>
    </source>
</evidence>
<dbReference type="Pfam" id="PF00977">
    <property type="entry name" value="His_biosynth"/>
    <property type="match status" value="1"/>
</dbReference>
<dbReference type="SUPFAM" id="SSF51366">
    <property type="entry name" value="Ribulose-phoshate binding barrel"/>
    <property type="match status" value="1"/>
</dbReference>
<dbReference type="Gene3D" id="3.20.20.70">
    <property type="entry name" value="Aldolase class I"/>
    <property type="match status" value="1"/>
</dbReference>
<evidence type="ECO:0000256" key="4">
    <source>
        <dbReference type="ARBA" id="ARBA00029440"/>
    </source>
</evidence>
<protein>
    <submittedName>
        <fullName evidence="6">HisA/hisF family protein</fullName>
    </submittedName>
</protein>
<dbReference type="GO" id="GO:0000162">
    <property type="term" value="P:L-tryptophan biosynthetic process"/>
    <property type="evidence" value="ECO:0007669"/>
    <property type="project" value="TreeGrafter"/>
</dbReference>
<dbReference type="AlphaFoldDB" id="A0A2S8GFC3"/>
<dbReference type="PANTHER" id="PTHR43090:SF2">
    <property type="entry name" value="1-(5-PHOSPHORIBOSYL)-5-[(5-PHOSPHORIBOSYLAMINO)METHYLIDENEAMINO] IMIDAZOLE-4-CARBOXAMIDE ISOMERASE"/>
    <property type="match status" value="1"/>
</dbReference>
<keyword evidence="3 5" id="KW-0368">Histidine biosynthesis</keyword>
<dbReference type="GO" id="GO:0000105">
    <property type="term" value="P:L-histidine biosynthetic process"/>
    <property type="evidence" value="ECO:0007669"/>
    <property type="project" value="UniProtKB-KW"/>
</dbReference>
<evidence type="ECO:0000256" key="1">
    <source>
        <dbReference type="ARBA" id="ARBA00009667"/>
    </source>
</evidence>
<keyword evidence="2 5" id="KW-0028">Amino-acid biosynthesis</keyword>
<dbReference type="EMBL" id="PUHZ01000024">
    <property type="protein sequence ID" value="PQO43165.1"/>
    <property type="molecule type" value="Genomic_DNA"/>
</dbReference>
<dbReference type="PANTHER" id="PTHR43090">
    <property type="entry name" value="1-(5-PHOSPHORIBOSYL)-5-[(5-PHOSPHORIBOSYLAMINO)METHYLIDENEAMINO] IMIDAZOLE-4-CARBOXAMIDE ISOMERASE"/>
    <property type="match status" value="1"/>
</dbReference>
<comment type="pathway">
    <text evidence="4">Amino-acid biosynthesis.</text>
</comment>
<evidence type="ECO:0000256" key="3">
    <source>
        <dbReference type="ARBA" id="ARBA00023102"/>
    </source>
</evidence>
<comment type="similarity">
    <text evidence="1 5">Belongs to the HisA/HisF family.</text>
</comment>
<reference evidence="6 7" key="1">
    <citation type="submission" date="2018-02" db="EMBL/GenBank/DDBJ databases">
        <title>Comparative genomes isolates from brazilian mangrove.</title>
        <authorList>
            <person name="Araujo J.E."/>
            <person name="Taketani R.G."/>
            <person name="Silva M.C.P."/>
            <person name="Loureco M.V."/>
            <person name="Andreote F.D."/>
        </authorList>
    </citation>
    <scope>NUCLEOTIDE SEQUENCE [LARGE SCALE GENOMIC DNA]</scope>
    <source>
        <strain evidence="6 7">Nap-Phe MGV</strain>
    </source>
</reference>
<dbReference type="InterPro" id="IPR013785">
    <property type="entry name" value="Aldolase_TIM"/>
</dbReference>
<accession>A0A2S8GFC3</accession>
<dbReference type="Proteomes" id="UP000237819">
    <property type="component" value="Unassembled WGS sequence"/>
</dbReference>
<dbReference type="InterPro" id="IPR011060">
    <property type="entry name" value="RibuloseP-bd_barrel"/>
</dbReference>
<dbReference type="GO" id="GO:0005737">
    <property type="term" value="C:cytoplasm"/>
    <property type="evidence" value="ECO:0007669"/>
    <property type="project" value="TreeGrafter"/>
</dbReference>
<dbReference type="InterPro" id="IPR044524">
    <property type="entry name" value="Isoase_HisA-like"/>
</dbReference>
<evidence type="ECO:0000256" key="2">
    <source>
        <dbReference type="ARBA" id="ARBA00022605"/>
    </source>
</evidence>
<evidence type="ECO:0000313" key="6">
    <source>
        <dbReference type="EMBL" id="PQO43165.1"/>
    </source>
</evidence>